<evidence type="ECO:0000313" key="5">
    <source>
        <dbReference type="Proteomes" id="UP000266506"/>
    </source>
</evidence>
<keyword evidence="3" id="KW-0472">Membrane</keyword>
<evidence type="ECO:0000256" key="1">
    <source>
        <dbReference type="SAM" id="Coils"/>
    </source>
</evidence>
<gene>
    <name evidence="4" type="ORF">EI71_01535</name>
</gene>
<keyword evidence="3" id="KW-1133">Transmembrane helix</keyword>
<dbReference type="InParanoid" id="A0A397RVQ0"/>
<feature type="transmembrane region" description="Helical" evidence="3">
    <location>
        <begin position="363"/>
        <end position="388"/>
    </location>
</feature>
<feature type="compositionally biased region" description="Basic residues" evidence="2">
    <location>
        <begin position="876"/>
        <end position="887"/>
    </location>
</feature>
<feature type="region of interest" description="Disordered" evidence="2">
    <location>
        <begin position="868"/>
        <end position="887"/>
    </location>
</feature>
<dbReference type="OrthoDB" id="306339at2"/>
<accession>A0A397RVQ0</accession>
<dbReference type="SUPFAM" id="SSF52540">
    <property type="entry name" value="P-loop containing nucleoside triphosphate hydrolases"/>
    <property type="match status" value="1"/>
</dbReference>
<name>A0A397RVQ0_9MOLU</name>
<evidence type="ECO:0000256" key="3">
    <source>
        <dbReference type="SAM" id="Phobius"/>
    </source>
</evidence>
<dbReference type="PANTHER" id="PTHR41259:SF1">
    <property type="entry name" value="DOUBLE-STRAND BREAK REPAIR RAD50 ATPASE, PUTATIVE-RELATED"/>
    <property type="match status" value="1"/>
</dbReference>
<reference evidence="4 5" key="1">
    <citation type="submission" date="2018-08" db="EMBL/GenBank/DDBJ databases">
        <title>Genomic Encyclopedia of Archaeal and Bacterial Type Strains, Phase II (KMG-II): from individual species to whole genera.</title>
        <authorList>
            <person name="Goeker M."/>
        </authorList>
    </citation>
    <scope>NUCLEOTIDE SEQUENCE [LARGE SCALE GENOMIC DNA]</scope>
    <source>
        <strain evidence="4 5">ATCC 27112</strain>
    </source>
</reference>
<dbReference type="Proteomes" id="UP000266506">
    <property type="component" value="Unassembled WGS sequence"/>
</dbReference>
<feature type="coiled-coil region" evidence="1">
    <location>
        <begin position="473"/>
        <end position="507"/>
    </location>
</feature>
<feature type="coiled-coil region" evidence="1">
    <location>
        <begin position="557"/>
        <end position="622"/>
    </location>
</feature>
<protein>
    <submittedName>
        <fullName evidence="4">AAA domain-containing protein</fullName>
    </submittedName>
</protein>
<comment type="caution">
    <text evidence="4">The sequence shown here is derived from an EMBL/GenBank/DDBJ whole genome shotgun (WGS) entry which is preliminary data.</text>
</comment>
<sequence length="887" mass="102110">MKLISLYIDNFGKLSDYSFDFSTTLNSLYEENGWGKTTLTVFIKSMLYGLSKSERTIYTPWKNVSSFGGYLILEAEGRNYRIERQFSTAKPSLDTEKVYDLQTGLPIDKFGLNVGEAILNLNEASFERSVFIPQKDLDGFNSDIEAKLANLIGGTDDSQTFEEALEILQKKAKELKLNSKKGLIVDKKVELAQIEDEIDEVNKRMEGLPILQNQIDQINDQIHILNNDKKDINNRILRFTKSQDKRAKLEVVAKYEEDIKYTKNLLDENNKVFNGHDISQDEVLLYRSKNKELQSLRTQYEVKKSNNRASLKIEKLEKDLNLTEIPDDEILDHITDQIMKYNNIKSVMQAHNTSVKERKKPKLGIALTIISSLLIIIGVSLFVVGFFIEKQGFEIAGIAISILAVLGYIGALAAFLVNNSHNNALAVGGQVKSYDYEKIHLEEELREFFARYHLYSSDFTNNMFIVRANIQRYKDAQDDFNDISRENKDLENKIKEIDNSIQHFLGQFNSSSTAVTNEEKIGELNTHLRKKAEIEGLLKEKTTLLKNFIEENQLDVIDDANFSIEELNQKIAEIDGKIDGLNSQKTTLLNKCSEYENEIAMLDEYNSERENVEVDIRIMEEEYRLLNLSMDYLSHSQNSLLEKYVKPMKDSVNKYISLLLKDTEDYSIDVNFNFQFMTEGGLKGIDSYSRGYQNIISLCMRLALIDCLYPQEKPFIILDDPFVNFDDEKLELCKALIRTISKQYQIVYFACHKSREIFVKDKERKEASDALQRPIFQKPTPIRKAVNDMLGEDTLKENNKPISVRSPKRLSLEDELVEDLTRVNPMDVKPTPVRPQIRKNDATSVTKKDVSPIEPQKKTIVIKKNKIEQEEDSKPVKPRTIKINKQV</sequence>
<dbReference type="GO" id="GO:0016887">
    <property type="term" value="F:ATP hydrolysis activity"/>
    <property type="evidence" value="ECO:0007669"/>
    <property type="project" value="InterPro"/>
</dbReference>
<keyword evidence="3" id="KW-0812">Transmembrane</keyword>
<feature type="region of interest" description="Disordered" evidence="2">
    <location>
        <begin position="825"/>
        <end position="852"/>
    </location>
</feature>
<dbReference type="Gene3D" id="3.40.50.300">
    <property type="entry name" value="P-loop containing nucleotide triphosphate hydrolases"/>
    <property type="match status" value="2"/>
</dbReference>
<organism evidence="4 5">
    <name type="scientific">Anaeroplasma bactoclasticum</name>
    <dbReference type="NCBI Taxonomy" id="2088"/>
    <lineage>
        <taxon>Bacteria</taxon>
        <taxon>Bacillati</taxon>
        <taxon>Mycoplasmatota</taxon>
        <taxon>Mollicutes</taxon>
        <taxon>Anaeroplasmatales</taxon>
        <taxon>Anaeroplasmataceae</taxon>
        <taxon>Anaeroplasma</taxon>
    </lineage>
</organism>
<dbReference type="EMBL" id="QXEV01000021">
    <property type="protein sequence ID" value="RIA73954.1"/>
    <property type="molecule type" value="Genomic_DNA"/>
</dbReference>
<feature type="compositionally biased region" description="Basic and acidic residues" evidence="2">
    <location>
        <begin position="838"/>
        <end position="852"/>
    </location>
</feature>
<proteinExistence type="predicted"/>
<dbReference type="AlphaFoldDB" id="A0A397RVQ0"/>
<keyword evidence="1" id="KW-0175">Coiled coil</keyword>
<evidence type="ECO:0000256" key="2">
    <source>
        <dbReference type="SAM" id="MobiDB-lite"/>
    </source>
</evidence>
<dbReference type="RefSeq" id="WP_119016646.1">
    <property type="nucleotide sequence ID" value="NZ_QXEV01000021.1"/>
</dbReference>
<feature type="coiled-coil region" evidence="1">
    <location>
        <begin position="158"/>
        <end position="235"/>
    </location>
</feature>
<dbReference type="FunCoup" id="A0A397RVQ0">
    <property type="interactions" value="5"/>
</dbReference>
<dbReference type="InterPro" id="IPR027417">
    <property type="entry name" value="P-loop_NTPase"/>
</dbReference>
<keyword evidence="5" id="KW-1185">Reference proteome</keyword>
<dbReference type="GO" id="GO:0006302">
    <property type="term" value="P:double-strand break repair"/>
    <property type="evidence" value="ECO:0007669"/>
    <property type="project" value="InterPro"/>
</dbReference>
<feature type="transmembrane region" description="Helical" evidence="3">
    <location>
        <begin position="395"/>
        <end position="417"/>
    </location>
</feature>
<evidence type="ECO:0000313" key="4">
    <source>
        <dbReference type="EMBL" id="RIA73954.1"/>
    </source>
</evidence>
<dbReference type="PANTHER" id="PTHR41259">
    <property type="entry name" value="DOUBLE-STRAND BREAK REPAIR RAD50 ATPASE, PUTATIVE-RELATED"/>
    <property type="match status" value="1"/>
</dbReference>